<feature type="compositionally biased region" description="Polar residues" evidence="1">
    <location>
        <begin position="464"/>
        <end position="479"/>
    </location>
</feature>
<dbReference type="PANTHER" id="PTHR36947">
    <property type="entry name" value="PROTEIN CBG04364"/>
    <property type="match status" value="1"/>
</dbReference>
<keyword evidence="4" id="KW-1185">Reference proteome</keyword>
<reference evidence="3" key="1">
    <citation type="submission" date="2023-10" db="EMBL/GenBank/DDBJ databases">
        <title>Genome assembly of Pristionchus species.</title>
        <authorList>
            <person name="Yoshida K."/>
            <person name="Sommer R.J."/>
        </authorList>
    </citation>
    <scope>NUCLEOTIDE SEQUENCE</scope>
    <source>
        <strain evidence="3">RS5133</strain>
    </source>
</reference>
<protein>
    <recommendedName>
        <fullName evidence="2">DUF7778 domain-containing protein</fullName>
    </recommendedName>
</protein>
<dbReference type="AlphaFoldDB" id="A0AAV5WQ09"/>
<comment type="caution">
    <text evidence="3">The sequence shown here is derived from an EMBL/GenBank/DDBJ whole genome shotgun (WGS) entry which is preliminary data.</text>
</comment>
<feature type="region of interest" description="Disordered" evidence="1">
    <location>
        <begin position="450"/>
        <end position="480"/>
    </location>
</feature>
<feature type="domain" description="DUF7778" evidence="2">
    <location>
        <begin position="18"/>
        <end position="139"/>
    </location>
</feature>
<dbReference type="Pfam" id="PF24998">
    <property type="entry name" value="DUF7778"/>
    <property type="match status" value="1"/>
</dbReference>
<sequence>SSVYRMHFSLHPTSNLKKLQDLPATSHWVKNDSVWIYGDIVLYTRHHGIIDKVSSECRRPVVLTKNGDFIVYMKEKKGFVLDLHSSTEVLSRTAKARLKTSNTVINRCKMKMRFKFGTVNATFYGEEVEKWRNGICDVLDGKAVHPTLERVSPAPVEVDIEEELIEKEEIYAGDVSSLYENTSDVEEHVITRAETYTVVSKKEPTEQSMKSEVVPHSELLSDAPTPPMIDSVIEEEPTPVASQPYATFPPHRTANIGFIHPHPPRNLVSFVPPSDGPPKPPRLSLSKIPVVVPPSPAPRRSKTKSTESSPMADRPVRKISRAETFKSDVSSNDSFDSRMPYYKGRVQYVQRTPKEKSGTVTTRTSIELTPRSEKKAFSRLPIPEAFMEKKKSEETEGNAEMCAHLEVSVGNYIKDIHAQTLKDSKEMSPRTESMENKIAIFEQAFDTVPQANRSSTMPRRLSRIATNGPATLPRSTSSAHSRKYILDADFKESAV</sequence>
<evidence type="ECO:0000313" key="4">
    <source>
        <dbReference type="Proteomes" id="UP001432322"/>
    </source>
</evidence>
<dbReference type="Proteomes" id="UP001432322">
    <property type="component" value="Unassembled WGS sequence"/>
</dbReference>
<evidence type="ECO:0000256" key="1">
    <source>
        <dbReference type="SAM" id="MobiDB-lite"/>
    </source>
</evidence>
<evidence type="ECO:0000313" key="3">
    <source>
        <dbReference type="EMBL" id="GMT33096.1"/>
    </source>
</evidence>
<feature type="region of interest" description="Disordered" evidence="1">
    <location>
        <begin position="201"/>
        <end position="224"/>
    </location>
</feature>
<evidence type="ECO:0000259" key="2">
    <source>
        <dbReference type="Pfam" id="PF24998"/>
    </source>
</evidence>
<dbReference type="PANTHER" id="PTHR36947:SF6">
    <property type="entry name" value="TLDC DOMAIN-CONTAINING PROTEIN"/>
    <property type="match status" value="1"/>
</dbReference>
<proteinExistence type="predicted"/>
<accession>A0AAV5WQ09</accession>
<gene>
    <name evidence="3" type="ORF">PFISCL1PPCAC_24393</name>
</gene>
<feature type="region of interest" description="Disordered" evidence="1">
    <location>
        <begin position="272"/>
        <end position="332"/>
    </location>
</feature>
<dbReference type="EMBL" id="BTSY01000006">
    <property type="protein sequence ID" value="GMT33096.1"/>
    <property type="molecule type" value="Genomic_DNA"/>
</dbReference>
<feature type="non-terminal residue" evidence="3">
    <location>
        <position position="1"/>
    </location>
</feature>
<name>A0AAV5WQ09_9BILA</name>
<dbReference type="InterPro" id="IPR056680">
    <property type="entry name" value="DUF7778"/>
</dbReference>
<organism evidence="3 4">
    <name type="scientific">Pristionchus fissidentatus</name>
    <dbReference type="NCBI Taxonomy" id="1538716"/>
    <lineage>
        <taxon>Eukaryota</taxon>
        <taxon>Metazoa</taxon>
        <taxon>Ecdysozoa</taxon>
        <taxon>Nematoda</taxon>
        <taxon>Chromadorea</taxon>
        <taxon>Rhabditida</taxon>
        <taxon>Rhabditina</taxon>
        <taxon>Diplogasteromorpha</taxon>
        <taxon>Diplogasteroidea</taxon>
        <taxon>Neodiplogasteridae</taxon>
        <taxon>Pristionchus</taxon>
    </lineage>
</organism>
<feature type="compositionally biased region" description="Basic and acidic residues" evidence="1">
    <location>
        <begin position="314"/>
        <end position="326"/>
    </location>
</feature>